<evidence type="ECO:0000256" key="5">
    <source>
        <dbReference type="SAM" id="MobiDB-lite"/>
    </source>
</evidence>
<feature type="transmembrane region" description="Helical" evidence="6">
    <location>
        <begin position="440"/>
        <end position="463"/>
    </location>
</feature>
<comment type="caution">
    <text evidence="8">The sequence shown here is derived from an EMBL/GenBank/DDBJ whole genome shotgun (WGS) entry which is preliminary data.</text>
</comment>
<keyword evidence="9" id="KW-1185">Reference proteome</keyword>
<gene>
    <name evidence="8" type="ORF">AVEN_247729_1</name>
</gene>
<dbReference type="InterPro" id="IPR036259">
    <property type="entry name" value="MFS_trans_sf"/>
</dbReference>
<keyword evidence="4 6" id="KW-0472">Membrane</keyword>
<evidence type="ECO:0000256" key="6">
    <source>
        <dbReference type="SAM" id="Phobius"/>
    </source>
</evidence>
<evidence type="ECO:0000313" key="9">
    <source>
        <dbReference type="Proteomes" id="UP000499080"/>
    </source>
</evidence>
<dbReference type="GO" id="GO:0022857">
    <property type="term" value="F:transmembrane transporter activity"/>
    <property type="evidence" value="ECO:0007669"/>
    <property type="project" value="InterPro"/>
</dbReference>
<feature type="transmembrane region" description="Helical" evidence="6">
    <location>
        <begin position="315"/>
        <end position="339"/>
    </location>
</feature>
<feature type="transmembrane region" description="Helical" evidence="6">
    <location>
        <begin position="407"/>
        <end position="428"/>
    </location>
</feature>
<dbReference type="AlphaFoldDB" id="A0A4Y2IKX1"/>
<dbReference type="OrthoDB" id="3026777at2759"/>
<feature type="transmembrane region" description="Helical" evidence="6">
    <location>
        <begin position="222"/>
        <end position="244"/>
    </location>
</feature>
<dbReference type="PANTHER" id="PTHR23507">
    <property type="entry name" value="ZGC:174356"/>
    <property type="match status" value="1"/>
</dbReference>
<evidence type="ECO:0000259" key="7">
    <source>
        <dbReference type="PROSITE" id="PS50850"/>
    </source>
</evidence>
<name>A0A4Y2IKX1_ARAVE</name>
<proteinExistence type="predicted"/>
<accession>A0A4Y2IKX1</accession>
<evidence type="ECO:0000256" key="1">
    <source>
        <dbReference type="ARBA" id="ARBA00004141"/>
    </source>
</evidence>
<feature type="transmembrane region" description="Helical" evidence="6">
    <location>
        <begin position="469"/>
        <end position="491"/>
    </location>
</feature>
<feature type="transmembrane region" description="Helical" evidence="6">
    <location>
        <begin position="157"/>
        <end position="179"/>
    </location>
</feature>
<feature type="transmembrane region" description="Helical" evidence="6">
    <location>
        <begin position="127"/>
        <end position="145"/>
    </location>
</feature>
<keyword evidence="2 6" id="KW-0812">Transmembrane</keyword>
<dbReference type="InterPro" id="IPR011701">
    <property type="entry name" value="MFS"/>
</dbReference>
<dbReference type="Proteomes" id="UP000499080">
    <property type="component" value="Unassembled WGS sequence"/>
</dbReference>
<feature type="transmembrane region" description="Helical" evidence="6">
    <location>
        <begin position="250"/>
        <end position="271"/>
    </location>
</feature>
<comment type="subcellular location">
    <subcellularLocation>
        <location evidence="1">Membrane</location>
        <topology evidence="1">Multi-pass membrane protein</topology>
    </subcellularLocation>
</comment>
<sequence length="522" mass="58591">MPTTRTVSIDSAGMQTVELHRTESMPTPPVEFEKQPTDAQPNKEEDVFSYITSKVTPIISEIKQLKIEVIMFLYMFSYIMRSVSSTSMIVDKVCIVHLNQSEYDCHHLKEHKDLKSTVEKIANNYQLGHTMIQMIPSAILACFIGSWSDKYGRKAPIVIALVGIIIDGLGSSICAGVFYSRVEYYFIPAIFTGFSGGFIGVLTVLYSYASDITTFKQRTMKYAIMELAFGLSMPLGILAGGFLYQSKGYFSVFMVSTFGHVLGLAWVLFVLEETKGLDNTDSWRQKFQNFWSFQPVIESYKATVKPRPNKGREQILLLMLAMGIAILGFASTANINYLYVHHQYDWDNTRFSTVQSIFSIIGIICTFIAVPVFRRFGFDDPTLGIVGTCSIFVKFITMGLAQRVTVYFLGNLFGLLVSLSTLAGRSRISKVSSKNDIGKIFAFLTSTEAILPIAATAVVSQLFNATLDFYAGTTYLVLGSFMVIPLGIYIWMARLPAADYEEMYNNPQQNENEEQNEKKLKF</sequence>
<protein>
    <recommendedName>
        <fullName evidence="7">Major facilitator superfamily (MFS) profile domain-containing protein</fullName>
    </recommendedName>
</protein>
<feature type="domain" description="Major facilitator superfamily (MFS) profile" evidence="7">
    <location>
        <begin position="70"/>
        <end position="497"/>
    </location>
</feature>
<evidence type="ECO:0000313" key="8">
    <source>
        <dbReference type="EMBL" id="GBM78471.1"/>
    </source>
</evidence>
<dbReference type="GO" id="GO:0016020">
    <property type="term" value="C:membrane"/>
    <property type="evidence" value="ECO:0007669"/>
    <property type="project" value="UniProtKB-SubCell"/>
</dbReference>
<keyword evidence="3 6" id="KW-1133">Transmembrane helix</keyword>
<organism evidence="8 9">
    <name type="scientific">Araneus ventricosus</name>
    <name type="common">Orbweaver spider</name>
    <name type="synonym">Epeira ventricosa</name>
    <dbReference type="NCBI Taxonomy" id="182803"/>
    <lineage>
        <taxon>Eukaryota</taxon>
        <taxon>Metazoa</taxon>
        <taxon>Ecdysozoa</taxon>
        <taxon>Arthropoda</taxon>
        <taxon>Chelicerata</taxon>
        <taxon>Arachnida</taxon>
        <taxon>Araneae</taxon>
        <taxon>Araneomorphae</taxon>
        <taxon>Entelegynae</taxon>
        <taxon>Araneoidea</taxon>
        <taxon>Araneidae</taxon>
        <taxon>Araneus</taxon>
    </lineage>
</organism>
<dbReference type="PROSITE" id="PS50850">
    <property type="entry name" value="MFS"/>
    <property type="match status" value="1"/>
</dbReference>
<dbReference type="EMBL" id="BGPR01002754">
    <property type="protein sequence ID" value="GBM78471.1"/>
    <property type="molecule type" value="Genomic_DNA"/>
</dbReference>
<dbReference type="InterPro" id="IPR020846">
    <property type="entry name" value="MFS_dom"/>
</dbReference>
<evidence type="ECO:0000256" key="3">
    <source>
        <dbReference type="ARBA" id="ARBA00022989"/>
    </source>
</evidence>
<dbReference type="Pfam" id="PF07690">
    <property type="entry name" value="MFS_1"/>
    <property type="match status" value="1"/>
</dbReference>
<dbReference type="Gene3D" id="1.20.1250.20">
    <property type="entry name" value="MFS general substrate transporter like domains"/>
    <property type="match status" value="1"/>
</dbReference>
<dbReference type="SUPFAM" id="SSF103473">
    <property type="entry name" value="MFS general substrate transporter"/>
    <property type="match status" value="1"/>
</dbReference>
<feature type="transmembrane region" description="Helical" evidence="6">
    <location>
        <begin position="351"/>
        <end position="370"/>
    </location>
</feature>
<evidence type="ECO:0000256" key="2">
    <source>
        <dbReference type="ARBA" id="ARBA00022692"/>
    </source>
</evidence>
<feature type="transmembrane region" description="Helical" evidence="6">
    <location>
        <begin position="185"/>
        <end position="210"/>
    </location>
</feature>
<feature type="region of interest" description="Disordered" evidence="5">
    <location>
        <begin position="20"/>
        <end position="39"/>
    </location>
</feature>
<evidence type="ECO:0000256" key="4">
    <source>
        <dbReference type="ARBA" id="ARBA00023136"/>
    </source>
</evidence>
<dbReference type="PANTHER" id="PTHR23507:SF1">
    <property type="entry name" value="FI18259P1-RELATED"/>
    <property type="match status" value="1"/>
</dbReference>
<reference evidence="8 9" key="1">
    <citation type="journal article" date="2019" name="Sci. Rep.">
        <title>Orb-weaving spider Araneus ventricosus genome elucidates the spidroin gene catalogue.</title>
        <authorList>
            <person name="Kono N."/>
            <person name="Nakamura H."/>
            <person name="Ohtoshi R."/>
            <person name="Moran D.A.P."/>
            <person name="Shinohara A."/>
            <person name="Yoshida Y."/>
            <person name="Fujiwara M."/>
            <person name="Mori M."/>
            <person name="Tomita M."/>
            <person name="Arakawa K."/>
        </authorList>
    </citation>
    <scope>NUCLEOTIDE SEQUENCE [LARGE SCALE GENOMIC DNA]</scope>
</reference>